<dbReference type="EMBL" id="CATQJL010000001">
    <property type="protein sequence ID" value="CAJ0591145.1"/>
    <property type="molecule type" value="Genomic_DNA"/>
</dbReference>
<keyword evidence="1" id="KW-0732">Signal</keyword>
<dbReference type="AlphaFoldDB" id="A0AA36GK87"/>
<sequence length="122" mass="14082">MFVRFAILAISLTLILCKNRQSNEVLENIKWRLPKCKTSNRSGHLQTVLEIVQKDIEKKKKGPRYSCNLQQRAPYYKYINEKSCYFKTLSASYTLGEIANKIASKVYGASSEISFHSFSSKY</sequence>
<proteinExistence type="predicted"/>
<name>A0AA36GK87_CYLNA</name>
<evidence type="ECO:0000256" key="1">
    <source>
        <dbReference type="SAM" id="SignalP"/>
    </source>
</evidence>
<comment type="caution">
    <text evidence="2">The sequence shown here is derived from an EMBL/GenBank/DDBJ whole genome shotgun (WGS) entry which is preliminary data.</text>
</comment>
<organism evidence="2 3">
    <name type="scientific">Cylicocyclus nassatus</name>
    <name type="common">Nematode worm</name>
    <dbReference type="NCBI Taxonomy" id="53992"/>
    <lineage>
        <taxon>Eukaryota</taxon>
        <taxon>Metazoa</taxon>
        <taxon>Ecdysozoa</taxon>
        <taxon>Nematoda</taxon>
        <taxon>Chromadorea</taxon>
        <taxon>Rhabditida</taxon>
        <taxon>Rhabditina</taxon>
        <taxon>Rhabditomorpha</taxon>
        <taxon>Strongyloidea</taxon>
        <taxon>Strongylidae</taxon>
        <taxon>Cylicocyclus</taxon>
    </lineage>
</organism>
<feature type="signal peptide" evidence="1">
    <location>
        <begin position="1"/>
        <end position="17"/>
    </location>
</feature>
<keyword evidence="3" id="KW-1185">Reference proteome</keyword>
<feature type="chain" id="PRO_5041465386" evidence="1">
    <location>
        <begin position="18"/>
        <end position="122"/>
    </location>
</feature>
<evidence type="ECO:0000313" key="2">
    <source>
        <dbReference type="EMBL" id="CAJ0591145.1"/>
    </source>
</evidence>
<evidence type="ECO:0000313" key="3">
    <source>
        <dbReference type="Proteomes" id="UP001176961"/>
    </source>
</evidence>
<gene>
    <name evidence="2" type="ORF">CYNAS_LOCUS3128</name>
</gene>
<dbReference type="Proteomes" id="UP001176961">
    <property type="component" value="Unassembled WGS sequence"/>
</dbReference>
<protein>
    <submittedName>
        <fullName evidence="2">Uncharacterized protein</fullName>
    </submittedName>
</protein>
<reference evidence="2" key="1">
    <citation type="submission" date="2023-07" db="EMBL/GenBank/DDBJ databases">
        <authorList>
            <consortium name="CYATHOMIX"/>
        </authorList>
    </citation>
    <scope>NUCLEOTIDE SEQUENCE</scope>
    <source>
        <strain evidence="2">N/A</strain>
    </source>
</reference>
<accession>A0AA36GK87</accession>